<feature type="non-terminal residue" evidence="1">
    <location>
        <position position="72"/>
    </location>
</feature>
<protein>
    <submittedName>
        <fullName evidence="1">Uncharacterized protein</fullName>
    </submittedName>
</protein>
<accession>A0A061R6T1</accession>
<name>A0A061R6T1_9CHLO</name>
<proteinExistence type="predicted"/>
<sequence>MSVLRDELWQEKDLDCVIRGTSHNREVKSNDQQGFYFPLLRDRKVFRYWCSGILGSANQYDTFKGLCNIVRS</sequence>
<organism evidence="1">
    <name type="scientific">Tetraselmis sp. GSL018</name>
    <dbReference type="NCBI Taxonomy" id="582737"/>
    <lineage>
        <taxon>Eukaryota</taxon>
        <taxon>Viridiplantae</taxon>
        <taxon>Chlorophyta</taxon>
        <taxon>core chlorophytes</taxon>
        <taxon>Chlorodendrophyceae</taxon>
        <taxon>Chlorodendrales</taxon>
        <taxon>Chlorodendraceae</taxon>
        <taxon>Tetraselmis</taxon>
    </lineage>
</organism>
<dbReference type="EMBL" id="GBEZ01020449">
    <property type="protein sequence ID" value="JAC66226.1"/>
    <property type="molecule type" value="Transcribed_RNA"/>
</dbReference>
<reference evidence="1" key="1">
    <citation type="submission" date="2014-05" db="EMBL/GenBank/DDBJ databases">
        <title>The transcriptome of the halophilic microalga Tetraselmis sp. GSL018 isolated from the Great Salt Lake, Utah.</title>
        <authorList>
            <person name="Jinkerson R.E."/>
            <person name="D'Adamo S."/>
            <person name="Posewitz M.C."/>
        </authorList>
    </citation>
    <scope>NUCLEOTIDE SEQUENCE</scope>
    <source>
        <strain evidence="1">GSL018</strain>
    </source>
</reference>
<gene>
    <name evidence="1" type="ORF">TSPGSL018_14176</name>
</gene>
<evidence type="ECO:0000313" key="1">
    <source>
        <dbReference type="EMBL" id="JAC66226.1"/>
    </source>
</evidence>
<dbReference type="AlphaFoldDB" id="A0A061R6T1"/>